<name>A0A2N0T3A8_BIFLN</name>
<dbReference type="SUPFAM" id="SSF54001">
    <property type="entry name" value="Cysteine proteinases"/>
    <property type="match status" value="1"/>
</dbReference>
<comment type="caution">
    <text evidence="8">The sequence shown here is derived from an EMBL/GenBank/DDBJ whole genome shotgun (WGS) entry which is preliminary data.</text>
</comment>
<evidence type="ECO:0000256" key="4">
    <source>
        <dbReference type="ARBA" id="ARBA00022807"/>
    </source>
</evidence>
<evidence type="ECO:0000256" key="1">
    <source>
        <dbReference type="ARBA" id="ARBA00007074"/>
    </source>
</evidence>
<feature type="domain" description="NlpC/P60" evidence="7">
    <location>
        <begin position="130"/>
        <end position="239"/>
    </location>
</feature>
<dbReference type="InterPro" id="IPR038765">
    <property type="entry name" value="Papain-like_cys_pep_sf"/>
</dbReference>
<feature type="chain" id="PRO_5014741587" description="NlpC/P60 domain-containing protein" evidence="6">
    <location>
        <begin position="34"/>
        <end position="239"/>
    </location>
</feature>
<evidence type="ECO:0000256" key="6">
    <source>
        <dbReference type="SAM" id="SignalP"/>
    </source>
</evidence>
<evidence type="ECO:0000313" key="8">
    <source>
        <dbReference type="EMBL" id="PKC90516.1"/>
    </source>
</evidence>
<keyword evidence="3" id="KW-0378">Hydrolase</keyword>
<dbReference type="PANTHER" id="PTHR47053">
    <property type="entry name" value="MUREIN DD-ENDOPEPTIDASE MEPH-RELATED"/>
    <property type="match status" value="1"/>
</dbReference>
<feature type="region of interest" description="Disordered" evidence="5">
    <location>
        <begin position="78"/>
        <end position="130"/>
    </location>
</feature>
<evidence type="ECO:0000256" key="5">
    <source>
        <dbReference type="SAM" id="MobiDB-lite"/>
    </source>
</evidence>
<evidence type="ECO:0000256" key="2">
    <source>
        <dbReference type="ARBA" id="ARBA00022670"/>
    </source>
</evidence>
<evidence type="ECO:0000313" key="9">
    <source>
        <dbReference type="Proteomes" id="UP000232654"/>
    </source>
</evidence>
<comment type="similarity">
    <text evidence="1">Belongs to the peptidase C40 family.</text>
</comment>
<evidence type="ECO:0000259" key="7">
    <source>
        <dbReference type="PROSITE" id="PS51935"/>
    </source>
</evidence>
<accession>A0A2N0T3A8</accession>
<dbReference type="InterPro" id="IPR051202">
    <property type="entry name" value="Peptidase_C40"/>
</dbReference>
<dbReference type="GO" id="GO:0008234">
    <property type="term" value="F:cysteine-type peptidase activity"/>
    <property type="evidence" value="ECO:0007669"/>
    <property type="project" value="UniProtKB-KW"/>
</dbReference>
<dbReference type="GO" id="GO:0006508">
    <property type="term" value="P:proteolysis"/>
    <property type="evidence" value="ECO:0007669"/>
    <property type="project" value="UniProtKB-KW"/>
</dbReference>
<keyword evidence="6" id="KW-0732">Signal</keyword>
<dbReference type="PANTHER" id="PTHR47053:SF1">
    <property type="entry name" value="MUREIN DD-ENDOPEPTIDASE MEPH-RELATED"/>
    <property type="match status" value="1"/>
</dbReference>
<feature type="signal peptide" evidence="6">
    <location>
        <begin position="1"/>
        <end position="33"/>
    </location>
</feature>
<dbReference type="AlphaFoldDB" id="A0A2N0T3A8"/>
<protein>
    <recommendedName>
        <fullName evidence="7">NlpC/P60 domain-containing protein</fullName>
    </recommendedName>
</protein>
<evidence type="ECO:0000256" key="3">
    <source>
        <dbReference type="ARBA" id="ARBA00022801"/>
    </source>
</evidence>
<keyword evidence="2" id="KW-0645">Protease</keyword>
<dbReference type="Gene3D" id="3.90.1720.10">
    <property type="entry name" value="endopeptidase domain like (from Nostoc punctiforme)"/>
    <property type="match status" value="1"/>
</dbReference>
<dbReference type="Proteomes" id="UP000232654">
    <property type="component" value="Unassembled WGS sequence"/>
</dbReference>
<reference evidence="8 9" key="1">
    <citation type="submission" date="2017-12" db="EMBL/GenBank/DDBJ databases">
        <title>Bifidobacterium longum APC/DPC strains.</title>
        <authorList>
            <person name="Arboleya S."/>
        </authorList>
    </citation>
    <scope>NUCLEOTIDE SEQUENCE [LARGE SCALE GENOMIC DNA]</scope>
    <source>
        <strain evidence="8 9">APC1503</strain>
    </source>
</reference>
<dbReference type="InterPro" id="IPR000064">
    <property type="entry name" value="NLP_P60_dom"/>
</dbReference>
<proteinExistence type="inferred from homology"/>
<dbReference type="Pfam" id="PF00877">
    <property type="entry name" value="NLPC_P60"/>
    <property type="match status" value="1"/>
</dbReference>
<keyword evidence="4" id="KW-0788">Thiol protease</keyword>
<dbReference type="PROSITE" id="PS51935">
    <property type="entry name" value="NLPC_P60"/>
    <property type="match status" value="1"/>
</dbReference>
<organism evidence="8 9">
    <name type="scientific">Bifidobacterium longum</name>
    <dbReference type="NCBI Taxonomy" id="216816"/>
    <lineage>
        <taxon>Bacteria</taxon>
        <taxon>Bacillati</taxon>
        <taxon>Actinomycetota</taxon>
        <taxon>Actinomycetes</taxon>
        <taxon>Bifidobacteriales</taxon>
        <taxon>Bifidobacteriaceae</taxon>
        <taxon>Bifidobacterium</taxon>
    </lineage>
</organism>
<dbReference type="EMBL" id="PJDT01000009">
    <property type="protein sequence ID" value="PKC90516.1"/>
    <property type="molecule type" value="Genomic_DNA"/>
</dbReference>
<feature type="compositionally biased region" description="Low complexity" evidence="5">
    <location>
        <begin position="93"/>
        <end position="122"/>
    </location>
</feature>
<sequence>MNTSTSTIKRAPIILTFLLPIVMLAMPTIPAWAAGSDSAPISMASVRSFPKRPVPHRSFIEAVSTDVDGSWGGIETLDVPHTESPEEQATRIQAEQARQSQAASRAEPRTPAATPIISTPTTGDKEKPASDTAAALVSYALQYQGAPYMYGGNTPAGWDCSGFTQYVYARFGIQLPHPSGIQATVGTPVTDPQPGDLMANAGHAGIYIGNGLMIHAMNPIDGTKVTAVMPGMGYYRLLG</sequence>
<gene>
    <name evidence="8" type="ORF">APC1503_0395</name>
</gene>